<gene>
    <name evidence="3" type="ORF">RNC47_07760</name>
</gene>
<dbReference type="RefSeq" id="WP_311596763.1">
    <property type="nucleotide sequence ID" value="NZ_JAVREM010000005.1"/>
</dbReference>
<sequence>MGVVIVVLVGSVVASLVGLVATRAWARREPPVKGSGSTRGAYELAFLAGGPEAVAEAVVRVMREKERVRLAGDRLRVLRPVADDDLEREFLAHFGTDWTASLEDVMVGLVTSDPVWAVSDELARRGLLLDLTRHETWRLAGRVHDVVCLVAALGLSGVLLVTDVAWFAAVPAAFAGAGALFVVGRSLRGGRLTRAGHEALLRARRKKQFAKLVSSATPERRRGHRVRFGSGTGYGHYAGGGCGSSFSTGDSGGGGGSSCGGGGGSGGGCGGGS</sequence>
<keyword evidence="4" id="KW-1185">Reference proteome</keyword>
<feature type="transmembrane region" description="Helical" evidence="2">
    <location>
        <begin position="143"/>
        <end position="160"/>
    </location>
</feature>
<dbReference type="EMBL" id="JAVREM010000005">
    <property type="protein sequence ID" value="MDT0318227.1"/>
    <property type="molecule type" value="Genomic_DNA"/>
</dbReference>
<evidence type="ECO:0000256" key="1">
    <source>
        <dbReference type="SAM" id="MobiDB-lite"/>
    </source>
</evidence>
<dbReference type="Proteomes" id="UP001183420">
    <property type="component" value="Unassembled WGS sequence"/>
</dbReference>
<name>A0ABU2LKW1_9ACTN</name>
<evidence type="ECO:0000313" key="4">
    <source>
        <dbReference type="Proteomes" id="UP001183420"/>
    </source>
</evidence>
<accession>A0ABU2LKW1</accession>
<protein>
    <submittedName>
        <fullName evidence="3">TIGR04222 domain-containing membrane protein</fullName>
    </submittedName>
</protein>
<feature type="region of interest" description="Disordered" evidence="1">
    <location>
        <begin position="253"/>
        <end position="273"/>
    </location>
</feature>
<dbReference type="InterPro" id="IPR026467">
    <property type="entry name" value="Ser/Gly_Cys_C_dom"/>
</dbReference>
<evidence type="ECO:0000256" key="2">
    <source>
        <dbReference type="SAM" id="Phobius"/>
    </source>
</evidence>
<keyword evidence="2" id="KW-0812">Transmembrane</keyword>
<keyword evidence="2" id="KW-1133">Transmembrane helix</keyword>
<comment type="caution">
    <text evidence="3">The sequence shown here is derived from an EMBL/GenBank/DDBJ whole genome shotgun (WGS) entry which is preliminary data.</text>
</comment>
<keyword evidence="2" id="KW-0472">Membrane</keyword>
<organism evidence="3 4">
    <name type="scientific">Streptomyces millisiae</name>
    <dbReference type="NCBI Taxonomy" id="3075542"/>
    <lineage>
        <taxon>Bacteria</taxon>
        <taxon>Bacillati</taxon>
        <taxon>Actinomycetota</taxon>
        <taxon>Actinomycetes</taxon>
        <taxon>Kitasatosporales</taxon>
        <taxon>Streptomycetaceae</taxon>
        <taxon>Streptomyces</taxon>
    </lineage>
</organism>
<proteinExistence type="predicted"/>
<dbReference type="NCBIfam" id="TIGR04222">
    <property type="entry name" value="near_uncomplex"/>
    <property type="match status" value="1"/>
</dbReference>
<feature type="transmembrane region" description="Helical" evidence="2">
    <location>
        <begin position="166"/>
        <end position="184"/>
    </location>
</feature>
<evidence type="ECO:0000313" key="3">
    <source>
        <dbReference type="EMBL" id="MDT0318227.1"/>
    </source>
</evidence>
<reference evidence="4" key="1">
    <citation type="submission" date="2023-07" db="EMBL/GenBank/DDBJ databases">
        <title>30 novel species of actinomycetes from the DSMZ collection.</title>
        <authorList>
            <person name="Nouioui I."/>
        </authorList>
    </citation>
    <scope>NUCLEOTIDE SEQUENCE [LARGE SCALE GENOMIC DNA]</scope>
    <source>
        <strain evidence="4">DSM 44918</strain>
    </source>
</reference>